<dbReference type="AlphaFoldDB" id="A0AAV3R2F3"/>
<reference evidence="1 2" key="1">
    <citation type="submission" date="2024-01" db="EMBL/GenBank/DDBJ databases">
        <title>The complete chloroplast genome sequence of Lithospermum erythrorhizon: insights into the phylogenetic relationship among Boraginaceae species and the maternal lineages of purple gromwells.</title>
        <authorList>
            <person name="Okada T."/>
            <person name="Watanabe K."/>
        </authorList>
    </citation>
    <scope>NUCLEOTIDE SEQUENCE [LARGE SCALE GENOMIC DNA]</scope>
</reference>
<organism evidence="1 2">
    <name type="scientific">Lithospermum erythrorhizon</name>
    <name type="common">Purple gromwell</name>
    <name type="synonym">Lithospermum officinale var. erythrorhizon</name>
    <dbReference type="NCBI Taxonomy" id="34254"/>
    <lineage>
        <taxon>Eukaryota</taxon>
        <taxon>Viridiplantae</taxon>
        <taxon>Streptophyta</taxon>
        <taxon>Embryophyta</taxon>
        <taxon>Tracheophyta</taxon>
        <taxon>Spermatophyta</taxon>
        <taxon>Magnoliopsida</taxon>
        <taxon>eudicotyledons</taxon>
        <taxon>Gunneridae</taxon>
        <taxon>Pentapetalae</taxon>
        <taxon>asterids</taxon>
        <taxon>lamiids</taxon>
        <taxon>Boraginales</taxon>
        <taxon>Boraginaceae</taxon>
        <taxon>Boraginoideae</taxon>
        <taxon>Lithospermeae</taxon>
        <taxon>Lithospermum</taxon>
    </lineage>
</organism>
<gene>
    <name evidence="1" type="ORF">LIER_23911</name>
</gene>
<sequence length="136" mass="15827">MCGLCERVFTFKGDNLIGGKSDQKSLEESSESGCFCKDKWGNVKRRGLWCMGMGTEEIRDRIILHKVSAFLGEERDWEMELFSFFCYLSPPDKIRSRLTFSYHYLFSSSIQYLYNYYTPYSSGTLFTKKKYGSGTL</sequence>
<evidence type="ECO:0000313" key="2">
    <source>
        <dbReference type="Proteomes" id="UP001454036"/>
    </source>
</evidence>
<dbReference type="EMBL" id="BAABME010006840">
    <property type="protein sequence ID" value="GAA0169416.1"/>
    <property type="molecule type" value="Genomic_DNA"/>
</dbReference>
<accession>A0AAV3R2F3</accession>
<comment type="caution">
    <text evidence="1">The sequence shown here is derived from an EMBL/GenBank/DDBJ whole genome shotgun (WGS) entry which is preliminary data.</text>
</comment>
<evidence type="ECO:0000313" key="1">
    <source>
        <dbReference type="EMBL" id="GAA0169416.1"/>
    </source>
</evidence>
<dbReference type="Proteomes" id="UP001454036">
    <property type="component" value="Unassembled WGS sequence"/>
</dbReference>
<protein>
    <submittedName>
        <fullName evidence="1">Uncharacterized protein</fullName>
    </submittedName>
</protein>
<proteinExistence type="predicted"/>
<keyword evidence="2" id="KW-1185">Reference proteome</keyword>
<name>A0AAV3R2F3_LITER</name>